<evidence type="ECO:0000313" key="3">
    <source>
        <dbReference type="Proteomes" id="UP000037136"/>
    </source>
</evidence>
<comment type="caution">
    <text evidence="2">The sequence shown here is derived from an EMBL/GenBank/DDBJ whole genome shotgun (WGS) entry which is preliminary data.</text>
</comment>
<accession>A0A2A9PHQ7</accession>
<feature type="region of interest" description="Disordered" evidence="1">
    <location>
        <begin position="268"/>
        <end position="289"/>
    </location>
</feature>
<dbReference type="OrthoDB" id="4920201at2759"/>
<protein>
    <submittedName>
        <fullName evidence="2">Uncharacterized protein</fullName>
    </submittedName>
</protein>
<gene>
    <name evidence="2" type="ORF">XA68_10368</name>
</gene>
<evidence type="ECO:0000256" key="1">
    <source>
        <dbReference type="SAM" id="MobiDB-lite"/>
    </source>
</evidence>
<proteinExistence type="predicted"/>
<evidence type="ECO:0000313" key="2">
    <source>
        <dbReference type="EMBL" id="PFH60754.1"/>
    </source>
</evidence>
<dbReference type="EMBL" id="LAZP02000109">
    <property type="protein sequence ID" value="PFH60754.1"/>
    <property type="molecule type" value="Genomic_DNA"/>
</dbReference>
<dbReference type="AlphaFoldDB" id="A0A2A9PHQ7"/>
<organism evidence="2 3">
    <name type="scientific">Ophiocordyceps unilateralis</name>
    <name type="common">Zombie-ant fungus</name>
    <name type="synonym">Torrubia unilateralis</name>
    <dbReference type="NCBI Taxonomy" id="268505"/>
    <lineage>
        <taxon>Eukaryota</taxon>
        <taxon>Fungi</taxon>
        <taxon>Dikarya</taxon>
        <taxon>Ascomycota</taxon>
        <taxon>Pezizomycotina</taxon>
        <taxon>Sordariomycetes</taxon>
        <taxon>Hypocreomycetidae</taxon>
        <taxon>Hypocreales</taxon>
        <taxon>Ophiocordycipitaceae</taxon>
        <taxon>Ophiocordyceps</taxon>
    </lineage>
</organism>
<reference evidence="2 3" key="2">
    <citation type="journal article" date="2017" name="Sci. Rep.">
        <title>Ant-infecting Ophiocordyceps genomes reveal a high diversity of potential behavioral manipulation genes and a possible major role for enterotoxins.</title>
        <authorList>
            <person name="de Bekker C."/>
            <person name="Ohm R.A."/>
            <person name="Evans H.C."/>
            <person name="Brachmann A."/>
            <person name="Hughes D.P."/>
        </authorList>
    </citation>
    <scope>NUCLEOTIDE SEQUENCE [LARGE SCALE GENOMIC DNA]</scope>
    <source>
        <strain evidence="2 3">SC16a</strain>
    </source>
</reference>
<name>A0A2A9PHQ7_OPHUN</name>
<dbReference type="Proteomes" id="UP000037136">
    <property type="component" value="Unassembled WGS sequence"/>
</dbReference>
<dbReference type="Gene3D" id="3.90.210.10">
    <property type="entry name" value="Heat-Labile Enterotoxin, subunit A"/>
    <property type="match status" value="1"/>
</dbReference>
<keyword evidence="3" id="KW-1185">Reference proteome</keyword>
<reference evidence="2 3" key="1">
    <citation type="journal article" date="2015" name="BMC Genomics">
        <title>Gene expression during zombie ant biting behavior reflects the complexity underlying fungal parasitic behavioral manipulation.</title>
        <authorList>
            <person name="de Bekker C."/>
            <person name="Ohm R.A."/>
            <person name="Loreto R.G."/>
            <person name="Sebastian A."/>
            <person name="Albert I."/>
            <person name="Merrow M."/>
            <person name="Brachmann A."/>
            <person name="Hughes D.P."/>
        </authorList>
    </citation>
    <scope>NUCLEOTIDE SEQUENCE [LARGE SCALE GENOMIC DNA]</scope>
    <source>
        <strain evidence="2 3">SC16a</strain>
    </source>
</reference>
<sequence>MRLYAFIMPTLGCALHVSHKSLESPASLGDQGTYLDEPRVSPATSHKVDCEYVYRGNPKYPSAVFWQGLEQQPKDGDIVSTCDRLTSGARERSSSGSSSWFKTLDNAFGQDSEMGFVYVLDPRALDKSSNIKGSQGRQDIFVSGHIAGPAVAGAYVYDKKNPEDEPPWIVNPNYRLGVMNQHGPGVVPSISEVCSHLSSDEKEEWSARVKQGTVKALLCSGESWAPLIKRATPRTIAGLRALAQSGLTTWAEREEGEPPCKLPASFRFKTKDGSPRAKHTPFVSPILGPKGNPQSEIGLVIMDLLNQRYDELDIEEACGALNEKEAADSKARAFARARELIEAEKQAAKKPTSG</sequence>